<dbReference type="PANTHER" id="PTHR43673">
    <property type="entry name" value="NAD(P)H NITROREDUCTASE YDGI-RELATED"/>
    <property type="match status" value="1"/>
</dbReference>
<gene>
    <name evidence="4" type="ORF">GCM10022277_33110</name>
</gene>
<evidence type="ECO:0000259" key="3">
    <source>
        <dbReference type="Pfam" id="PF00881"/>
    </source>
</evidence>
<evidence type="ECO:0000313" key="4">
    <source>
        <dbReference type="EMBL" id="GAA3933912.1"/>
    </source>
</evidence>
<sequence>MKTFEAIQQRRAIKHYANNAPMSDEEFQQLMEAVILSPTSYNIQNWRFVRVTDQALRAELKEAGWGQEQISTASELIILCANVDAWKEQPERYWANADETTRNILVPMIKDFYHDYPQKQRDEAMRSCGIASQTLMLAAKSMGYETSPMIGFDVDKVAELINLPENHLVVMMIAVGKSDTQPYPRGGQLPLSEVLVENGF</sequence>
<dbReference type="RefSeq" id="WP_344799700.1">
    <property type="nucleotide sequence ID" value="NZ_BAABBN010000012.1"/>
</dbReference>
<accession>A0ABP7N0N6</accession>
<dbReference type="InterPro" id="IPR000415">
    <property type="entry name" value="Nitroreductase-like"/>
</dbReference>
<comment type="caution">
    <text evidence="4">The sequence shown here is derived from an EMBL/GenBank/DDBJ whole genome shotgun (WGS) entry which is preliminary data.</text>
</comment>
<feature type="domain" description="Nitroreductase" evidence="3">
    <location>
        <begin position="7"/>
        <end position="177"/>
    </location>
</feature>
<evidence type="ECO:0000256" key="2">
    <source>
        <dbReference type="ARBA" id="ARBA00023002"/>
    </source>
</evidence>
<organism evidence="4 5">
    <name type="scientific">Litoribacillus peritrichatus</name>
    <dbReference type="NCBI Taxonomy" id="718191"/>
    <lineage>
        <taxon>Bacteria</taxon>
        <taxon>Pseudomonadati</taxon>
        <taxon>Pseudomonadota</taxon>
        <taxon>Gammaproteobacteria</taxon>
        <taxon>Oceanospirillales</taxon>
        <taxon>Oceanospirillaceae</taxon>
        <taxon>Litoribacillus</taxon>
    </lineage>
</organism>
<dbReference type="SUPFAM" id="SSF55469">
    <property type="entry name" value="FMN-dependent nitroreductase-like"/>
    <property type="match status" value="1"/>
</dbReference>
<keyword evidence="5" id="KW-1185">Reference proteome</keyword>
<dbReference type="InterPro" id="IPR029479">
    <property type="entry name" value="Nitroreductase"/>
</dbReference>
<reference evidence="5" key="1">
    <citation type="journal article" date="2019" name="Int. J. Syst. Evol. Microbiol.">
        <title>The Global Catalogue of Microorganisms (GCM) 10K type strain sequencing project: providing services to taxonomists for standard genome sequencing and annotation.</title>
        <authorList>
            <consortium name="The Broad Institute Genomics Platform"/>
            <consortium name="The Broad Institute Genome Sequencing Center for Infectious Disease"/>
            <person name="Wu L."/>
            <person name="Ma J."/>
        </authorList>
    </citation>
    <scope>NUCLEOTIDE SEQUENCE [LARGE SCALE GENOMIC DNA]</scope>
    <source>
        <strain evidence="5">JCM 17551</strain>
    </source>
</reference>
<dbReference type="Proteomes" id="UP001501565">
    <property type="component" value="Unassembled WGS sequence"/>
</dbReference>
<evidence type="ECO:0000256" key="1">
    <source>
        <dbReference type="ARBA" id="ARBA00007118"/>
    </source>
</evidence>
<dbReference type="EMBL" id="BAABBN010000012">
    <property type="protein sequence ID" value="GAA3933912.1"/>
    <property type="molecule type" value="Genomic_DNA"/>
</dbReference>
<dbReference type="PANTHER" id="PTHR43673:SF12">
    <property type="entry name" value="PROTEIN DRGA"/>
    <property type="match status" value="1"/>
</dbReference>
<keyword evidence="2" id="KW-0560">Oxidoreductase</keyword>
<dbReference type="Pfam" id="PF00881">
    <property type="entry name" value="Nitroreductase"/>
    <property type="match status" value="1"/>
</dbReference>
<protein>
    <submittedName>
        <fullName evidence="4">Nitroreductase family protein</fullName>
    </submittedName>
</protein>
<dbReference type="Gene3D" id="3.40.109.10">
    <property type="entry name" value="NADH Oxidase"/>
    <property type="match status" value="1"/>
</dbReference>
<comment type="similarity">
    <text evidence="1">Belongs to the nitroreductase family.</text>
</comment>
<proteinExistence type="inferred from homology"/>
<name>A0ABP7N0N6_9GAMM</name>
<dbReference type="CDD" id="cd02137">
    <property type="entry name" value="MhqN-like"/>
    <property type="match status" value="1"/>
</dbReference>
<evidence type="ECO:0000313" key="5">
    <source>
        <dbReference type="Proteomes" id="UP001501565"/>
    </source>
</evidence>